<dbReference type="Proteomes" id="UP000317171">
    <property type="component" value="Chromosome"/>
</dbReference>
<evidence type="ECO:0008006" key="3">
    <source>
        <dbReference type="Google" id="ProtNLM"/>
    </source>
</evidence>
<dbReference type="SUPFAM" id="SSF53649">
    <property type="entry name" value="Alkaline phosphatase-like"/>
    <property type="match status" value="1"/>
</dbReference>
<dbReference type="PANTHER" id="PTHR43737">
    <property type="entry name" value="BLL7424 PROTEIN"/>
    <property type="match status" value="1"/>
</dbReference>
<sequence>MLSVLGTRSSGNDGFSRRNFLQLGAPLLGLGLADLLRVQASAKESVRPKSKKSLIVFWTHGGMSQQDTYDMKPDAPAEYRGMYRPISTSVSDIHVTERFPLQAKVMHHISQVRSVHHENGIHAPSAHWMQTGYFGPTLARNAPQKPSFGSVISRTLGAQSEHMPPYVTIPKSEAFGYQGAVYLGKSYNPFEVGADPNSKNFKIPNLALPDGLTLKSVESRRELLKKFDTLNREVDKSGVIEGLDSFKTQALEMVTGERVRKAFDLSREDDKLRDQYGRHQYGQSALLARRLVEAGSRCVTINTGYWDHHNEIEKGLEEQLSPLDRAIATLIQDLEQRGMLNDVLIFCAGEFGRTPMINGHAGRDHWSNCFTVMFAGGGIAGGRVVGASEKWGGGVVERKTSPMDLLATIYQRLGVPLETHFNDASGRPTSIIDTGHPIRELF</sequence>
<dbReference type="EMBL" id="CP036269">
    <property type="protein sequence ID" value="QDT41720.1"/>
    <property type="molecule type" value="Genomic_DNA"/>
</dbReference>
<evidence type="ECO:0000313" key="1">
    <source>
        <dbReference type="EMBL" id="QDT41720.1"/>
    </source>
</evidence>
<dbReference type="AlphaFoldDB" id="A0A517RCW0"/>
<dbReference type="KEGG" id="gaz:Pan241w_17830"/>
<dbReference type="PROSITE" id="PS51318">
    <property type="entry name" value="TAT"/>
    <property type="match status" value="1"/>
</dbReference>
<dbReference type="Gene3D" id="3.40.720.10">
    <property type="entry name" value="Alkaline Phosphatase, subunit A"/>
    <property type="match status" value="1"/>
</dbReference>
<keyword evidence="2" id="KW-1185">Reference proteome</keyword>
<reference evidence="1 2" key="1">
    <citation type="submission" date="2019-02" db="EMBL/GenBank/DDBJ databases">
        <title>Deep-cultivation of Planctomycetes and their phenomic and genomic characterization uncovers novel biology.</title>
        <authorList>
            <person name="Wiegand S."/>
            <person name="Jogler M."/>
            <person name="Boedeker C."/>
            <person name="Pinto D."/>
            <person name="Vollmers J."/>
            <person name="Rivas-Marin E."/>
            <person name="Kohn T."/>
            <person name="Peeters S.H."/>
            <person name="Heuer A."/>
            <person name="Rast P."/>
            <person name="Oberbeckmann S."/>
            <person name="Bunk B."/>
            <person name="Jeske O."/>
            <person name="Meyerdierks A."/>
            <person name="Storesund J.E."/>
            <person name="Kallscheuer N."/>
            <person name="Luecker S."/>
            <person name="Lage O.M."/>
            <person name="Pohl T."/>
            <person name="Merkel B.J."/>
            <person name="Hornburger P."/>
            <person name="Mueller R.-W."/>
            <person name="Bruemmer F."/>
            <person name="Labrenz M."/>
            <person name="Spormann A.M."/>
            <person name="Op den Camp H."/>
            <person name="Overmann J."/>
            <person name="Amann R."/>
            <person name="Jetten M.S.M."/>
            <person name="Mascher T."/>
            <person name="Medema M.H."/>
            <person name="Devos D.P."/>
            <person name="Kaster A.-K."/>
            <person name="Ovreas L."/>
            <person name="Rohde M."/>
            <person name="Galperin M.Y."/>
            <person name="Jogler C."/>
        </authorList>
    </citation>
    <scope>NUCLEOTIDE SEQUENCE [LARGE SCALE GENOMIC DNA]</scope>
    <source>
        <strain evidence="1 2">Pan241w</strain>
    </source>
</reference>
<dbReference type="InterPro" id="IPR010869">
    <property type="entry name" value="DUF1501"/>
</dbReference>
<protein>
    <recommendedName>
        <fullName evidence="3">Sulfatase</fullName>
    </recommendedName>
</protein>
<gene>
    <name evidence="1" type="ORF">Pan241w_17830</name>
</gene>
<dbReference type="Pfam" id="PF07394">
    <property type="entry name" value="DUF1501"/>
    <property type="match status" value="1"/>
</dbReference>
<dbReference type="InterPro" id="IPR006311">
    <property type="entry name" value="TAT_signal"/>
</dbReference>
<dbReference type="PANTHER" id="PTHR43737:SF1">
    <property type="entry name" value="DUF1501 DOMAIN-CONTAINING PROTEIN"/>
    <property type="match status" value="1"/>
</dbReference>
<proteinExistence type="predicted"/>
<dbReference type="RefSeq" id="WP_145213786.1">
    <property type="nucleotide sequence ID" value="NZ_CP036269.1"/>
</dbReference>
<dbReference type="OrthoDB" id="127333at2"/>
<accession>A0A517RCW0</accession>
<organism evidence="1 2">
    <name type="scientific">Gimesia alba</name>
    <dbReference type="NCBI Taxonomy" id="2527973"/>
    <lineage>
        <taxon>Bacteria</taxon>
        <taxon>Pseudomonadati</taxon>
        <taxon>Planctomycetota</taxon>
        <taxon>Planctomycetia</taxon>
        <taxon>Planctomycetales</taxon>
        <taxon>Planctomycetaceae</taxon>
        <taxon>Gimesia</taxon>
    </lineage>
</organism>
<dbReference type="InterPro" id="IPR017850">
    <property type="entry name" value="Alkaline_phosphatase_core_sf"/>
</dbReference>
<name>A0A517RCW0_9PLAN</name>
<evidence type="ECO:0000313" key="2">
    <source>
        <dbReference type="Proteomes" id="UP000317171"/>
    </source>
</evidence>